<dbReference type="CDD" id="cd00093">
    <property type="entry name" value="HTH_XRE"/>
    <property type="match status" value="1"/>
</dbReference>
<dbReference type="PROSITE" id="PS50943">
    <property type="entry name" value="HTH_CROC1"/>
    <property type="match status" value="1"/>
</dbReference>
<dbReference type="Proteomes" id="UP000590740">
    <property type="component" value="Unassembled WGS sequence"/>
</dbReference>
<dbReference type="AlphaFoldDB" id="A0A7W7Y6P8"/>
<dbReference type="GO" id="GO:0003677">
    <property type="term" value="F:DNA binding"/>
    <property type="evidence" value="ECO:0007669"/>
    <property type="project" value="InterPro"/>
</dbReference>
<protein>
    <submittedName>
        <fullName evidence="2">Transcriptional regulator with XRE-family HTH domain</fullName>
    </submittedName>
</protein>
<dbReference type="Gene3D" id="1.10.260.40">
    <property type="entry name" value="lambda repressor-like DNA-binding domains"/>
    <property type="match status" value="1"/>
</dbReference>
<evidence type="ECO:0000313" key="3">
    <source>
        <dbReference type="Proteomes" id="UP000590740"/>
    </source>
</evidence>
<dbReference type="Pfam" id="PF01381">
    <property type="entry name" value="HTH_3"/>
    <property type="match status" value="1"/>
</dbReference>
<dbReference type="EMBL" id="JACHIG010000001">
    <property type="protein sequence ID" value="MBB5030520.1"/>
    <property type="molecule type" value="Genomic_DNA"/>
</dbReference>
<accession>A0A7W7Y6P8</accession>
<gene>
    <name evidence="2" type="ORF">HNQ65_000074</name>
</gene>
<keyword evidence="3" id="KW-1185">Reference proteome</keyword>
<evidence type="ECO:0000313" key="2">
    <source>
        <dbReference type="EMBL" id="MBB5030520.1"/>
    </source>
</evidence>
<name>A0A7W7Y6P8_9BACT</name>
<sequence>MSKDAANLINAELSKRLAQEREARGISKKSLAGLADIDRATVKFIEDEEQNPTILNLIRYGLALKLDVGKILSESLQPHLAAKEPVKKAGGKKT</sequence>
<organism evidence="2 3">
    <name type="scientific">Prosthecobacter vanneervenii</name>
    <dbReference type="NCBI Taxonomy" id="48466"/>
    <lineage>
        <taxon>Bacteria</taxon>
        <taxon>Pseudomonadati</taxon>
        <taxon>Verrucomicrobiota</taxon>
        <taxon>Verrucomicrobiia</taxon>
        <taxon>Verrucomicrobiales</taxon>
        <taxon>Verrucomicrobiaceae</taxon>
        <taxon>Prosthecobacter</taxon>
    </lineage>
</organism>
<reference evidence="2 3" key="1">
    <citation type="submission" date="2020-08" db="EMBL/GenBank/DDBJ databases">
        <title>Genomic Encyclopedia of Type Strains, Phase IV (KMG-IV): sequencing the most valuable type-strain genomes for metagenomic binning, comparative biology and taxonomic classification.</title>
        <authorList>
            <person name="Goeker M."/>
        </authorList>
    </citation>
    <scope>NUCLEOTIDE SEQUENCE [LARGE SCALE GENOMIC DNA]</scope>
    <source>
        <strain evidence="2 3">DSM 12252</strain>
    </source>
</reference>
<dbReference type="InterPro" id="IPR010982">
    <property type="entry name" value="Lambda_DNA-bd_dom_sf"/>
</dbReference>
<dbReference type="InterPro" id="IPR001387">
    <property type="entry name" value="Cro/C1-type_HTH"/>
</dbReference>
<feature type="domain" description="HTH cro/C1-type" evidence="1">
    <location>
        <begin position="17"/>
        <end position="71"/>
    </location>
</feature>
<dbReference type="SUPFAM" id="SSF47413">
    <property type="entry name" value="lambda repressor-like DNA-binding domains"/>
    <property type="match status" value="1"/>
</dbReference>
<dbReference type="SMART" id="SM00530">
    <property type="entry name" value="HTH_XRE"/>
    <property type="match status" value="1"/>
</dbReference>
<evidence type="ECO:0000259" key="1">
    <source>
        <dbReference type="PROSITE" id="PS50943"/>
    </source>
</evidence>
<dbReference type="RefSeq" id="WP_184337284.1">
    <property type="nucleotide sequence ID" value="NZ_JACHIG010000001.1"/>
</dbReference>
<comment type="caution">
    <text evidence="2">The sequence shown here is derived from an EMBL/GenBank/DDBJ whole genome shotgun (WGS) entry which is preliminary data.</text>
</comment>
<proteinExistence type="predicted"/>